<dbReference type="Proteomes" id="UP000062912">
    <property type="component" value="Unassembled WGS sequence"/>
</dbReference>
<name>A0A132E778_9BURK</name>
<dbReference type="AlphaFoldDB" id="A0A132E778"/>
<dbReference type="RefSeq" id="WP_060247083.1">
    <property type="nucleotide sequence ID" value="NZ_LPJR01000094.1"/>
</dbReference>
<evidence type="ECO:0000313" key="8">
    <source>
        <dbReference type="EMBL" id="KWF17604.1"/>
    </source>
</evidence>
<dbReference type="Pfam" id="PF00816">
    <property type="entry name" value="Histone_HNS"/>
    <property type="match status" value="1"/>
</dbReference>
<comment type="subcellular location">
    <subcellularLocation>
        <location evidence="1">Cytoplasm</location>
        <location evidence="1">Nucleoid</location>
    </subcellularLocation>
</comment>
<comment type="similarity">
    <text evidence="2">Belongs to the histone-like protein H-NS family.</text>
</comment>
<protein>
    <recommendedName>
        <fullName evidence="7">DNA-binding protein H-NS-like C-terminal domain-containing protein</fullName>
    </recommendedName>
</protein>
<evidence type="ECO:0000259" key="7">
    <source>
        <dbReference type="SMART" id="SM00528"/>
    </source>
</evidence>
<evidence type="ECO:0000256" key="3">
    <source>
        <dbReference type="ARBA" id="ARBA00022490"/>
    </source>
</evidence>
<comment type="caution">
    <text evidence="8">The sequence shown here is derived from an EMBL/GenBank/DDBJ whole genome shotgun (WGS) entry which is preliminary data.</text>
</comment>
<dbReference type="GO" id="GO:0003677">
    <property type="term" value="F:DNA binding"/>
    <property type="evidence" value="ECO:0007669"/>
    <property type="project" value="UniProtKB-KW"/>
</dbReference>
<evidence type="ECO:0000256" key="1">
    <source>
        <dbReference type="ARBA" id="ARBA00004453"/>
    </source>
</evidence>
<dbReference type="InterPro" id="IPR027444">
    <property type="entry name" value="H-NS_C_dom"/>
</dbReference>
<feature type="domain" description="DNA-binding protein H-NS-like C-terminal" evidence="7">
    <location>
        <begin position="70"/>
        <end position="110"/>
    </location>
</feature>
<dbReference type="SMART" id="SM00528">
    <property type="entry name" value="HNS"/>
    <property type="match status" value="1"/>
</dbReference>
<evidence type="ECO:0000256" key="2">
    <source>
        <dbReference type="ARBA" id="ARBA00010610"/>
    </source>
</evidence>
<keyword evidence="3" id="KW-0963">Cytoplasm</keyword>
<accession>A0A132E778</accession>
<dbReference type="PANTHER" id="PTHR38097:SF2">
    <property type="entry name" value="DNA-BINDING PROTEIN STPA"/>
    <property type="match status" value="1"/>
</dbReference>
<dbReference type="Gene3D" id="4.10.430.30">
    <property type="match status" value="1"/>
</dbReference>
<organism evidence="8 9">
    <name type="scientific">Burkholderia pseudomultivorans</name>
    <dbReference type="NCBI Taxonomy" id="1207504"/>
    <lineage>
        <taxon>Bacteria</taxon>
        <taxon>Pseudomonadati</taxon>
        <taxon>Pseudomonadota</taxon>
        <taxon>Betaproteobacteria</taxon>
        <taxon>Burkholderiales</taxon>
        <taxon>Burkholderiaceae</taxon>
        <taxon>Burkholderia</taxon>
        <taxon>Burkholderia cepacia complex</taxon>
    </lineage>
</organism>
<keyword evidence="4" id="KW-0238">DNA-binding</keyword>
<dbReference type="GO" id="GO:0009295">
    <property type="term" value="C:nucleoid"/>
    <property type="evidence" value="ECO:0007669"/>
    <property type="project" value="UniProtKB-SubCell"/>
</dbReference>
<reference evidence="8 9" key="1">
    <citation type="submission" date="2015-11" db="EMBL/GenBank/DDBJ databases">
        <title>Expanding the genomic diversity of Burkholderia species for the development of highly accurate diagnostics.</title>
        <authorList>
            <person name="Sahl J."/>
            <person name="Keim P."/>
            <person name="Wagner D."/>
        </authorList>
    </citation>
    <scope>NUCLEOTIDE SEQUENCE [LARGE SCALE GENOMIC DNA]</scope>
    <source>
        <strain evidence="8 9">MSMB368WGS</strain>
    </source>
</reference>
<evidence type="ECO:0000256" key="6">
    <source>
        <dbReference type="SAM" id="MobiDB-lite"/>
    </source>
</evidence>
<evidence type="ECO:0000256" key="4">
    <source>
        <dbReference type="ARBA" id="ARBA00023125"/>
    </source>
</evidence>
<feature type="coiled-coil region" evidence="5">
    <location>
        <begin position="4"/>
        <end position="35"/>
    </location>
</feature>
<proteinExistence type="inferred from homology"/>
<gene>
    <name evidence="8" type="ORF">WT56_32660</name>
</gene>
<dbReference type="PANTHER" id="PTHR38097">
    <property type="match status" value="1"/>
</dbReference>
<evidence type="ECO:0000313" key="9">
    <source>
        <dbReference type="Proteomes" id="UP000062912"/>
    </source>
</evidence>
<dbReference type="EMBL" id="LPJR01000094">
    <property type="protein sequence ID" value="KWF17604.1"/>
    <property type="molecule type" value="Genomic_DNA"/>
</dbReference>
<dbReference type="SUPFAM" id="SSF81273">
    <property type="entry name" value="H-NS histone-like proteins"/>
    <property type="match status" value="1"/>
</dbReference>
<dbReference type="OrthoDB" id="5297879at2"/>
<feature type="region of interest" description="Disordered" evidence="6">
    <location>
        <begin position="65"/>
        <end position="95"/>
    </location>
</feature>
<keyword evidence="5" id="KW-0175">Coiled coil</keyword>
<sequence>MTTSENIAAEIAELEQKLKELRKAADEQLAREKASIIGQINELIAKYGISPQELTFPKAIKGNKASFSKAQKGTPGKPKYRDPKTGATWTGKGKPPAWIRDVANRDEFLI</sequence>
<evidence type="ECO:0000256" key="5">
    <source>
        <dbReference type="SAM" id="Coils"/>
    </source>
</evidence>